<protein>
    <submittedName>
        <fullName evidence="6">Aldehyde dehydrogenase family protein</fullName>
    </submittedName>
</protein>
<dbReference type="AlphaFoldDB" id="A0A934K813"/>
<gene>
    <name evidence="6" type="ORF">JF922_18430</name>
</gene>
<dbReference type="InterPro" id="IPR016161">
    <property type="entry name" value="Ald_DH/histidinol_DH"/>
</dbReference>
<dbReference type="RefSeq" id="WP_338203721.1">
    <property type="nucleotide sequence ID" value="NZ_JAEKNR010000183.1"/>
</dbReference>
<dbReference type="InterPro" id="IPR015590">
    <property type="entry name" value="Aldehyde_DH_dom"/>
</dbReference>
<dbReference type="PANTHER" id="PTHR11699">
    <property type="entry name" value="ALDEHYDE DEHYDROGENASE-RELATED"/>
    <property type="match status" value="1"/>
</dbReference>
<feature type="active site" evidence="3">
    <location>
        <position position="255"/>
    </location>
</feature>
<dbReference type="Gene3D" id="3.40.605.10">
    <property type="entry name" value="Aldehyde Dehydrogenase, Chain A, domain 1"/>
    <property type="match status" value="1"/>
</dbReference>
<dbReference type="Gene3D" id="3.40.309.10">
    <property type="entry name" value="Aldehyde Dehydrogenase, Chain A, domain 2"/>
    <property type="match status" value="1"/>
</dbReference>
<dbReference type="Pfam" id="PF00171">
    <property type="entry name" value="Aldedh"/>
    <property type="match status" value="1"/>
</dbReference>
<comment type="caution">
    <text evidence="6">The sequence shown here is derived from an EMBL/GenBank/DDBJ whole genome shotgun (WGS) entry which is preliminary data.</text>
</comment>
<name>A0A934K813_9BACT</name>
<reference evidence="6" key="1">
    <citation type="submission" date="2020-10" db="EMBL/GenBank/DDBJ databases">
        <title>Ca. Dormibacterota MAGs.</title>
        <authorList>
            <person name="Montgomery K."/>
        </authorList>
    </citation>
    <scope>NUCLEOTIDE SEQUENCE [LARGE SCALE GENOMIC DNA]</scope>
    <source>
        <strain evidence="6">SC8812_S17_10</strain>
    </source>
</reference>
<dbReference type="FunFam" id="3.40.309.10:FF:000012">
    <property type="entry name" value="Betaine aldehyde dehydrogenase"/>
    <property type="match status" value="1"/>
</dbReference>
<dbReference type="Proteomes" id="UP000612893">
    <property type="component" value="Unassembled WGS sequence"/>
</dbReference>
<dbReference type="PROSITE" id="PS00687">
    <property type="entry name" value="ALDEHYDE_DEHYDR_GLU"/>
    <property type="match status" value="1"/>
</dbReference>
<evidence type="ECO:0000313" key="6">
    <source>
        <dbReference type="EMBL" id="MBJ7600040.1"/>
    </source>
</evidence>
<evidence type="ECO:0000256" key="2">
    <source>
        <dbReference type="ARBA" id="ARBA00023002"/>
    </source>
</evidence>
<comment type="similarity">
    <text evidence="1 4">Belongs to the aldehyde dehydrogenase family.</text>
</comment>
<dbReference type="InterPro" id="IPR016162">
    <property type="entry name" value="Ald_DH_N"/>
</dbReference>
<dbReference type="SUPFAM" id="SSF53720">
    <property type="entry name" value="ALDH-like"/>
    <property type="match status" value="1"/>
</dbReference>
<keyword evidence="7" id="KW-1185">Reference proteome</keyword>
<sequence length="500" mass="53036">MTASSTYVDRLMLIDGSEAETLTGRRFERSSPAHDTPVATYPRAGAEDADLGVKAARRAFDAGAWPQTPGAQRARVLMRVAELLRRDIEELARTEVLESGKPIVQARGEIESTAGLWEYAATLARHSYGDAYNMLGPDVLGLVVNEPVGVVAMITPWNFPLLIVSQKLPFALAVGCTAVVKPSELTPGTTLHLARLLGEAGLPDGAVNVITGDGEAGAALCGHADVDMISFTGSTEVGRLIGRTAGEQLKKVELELGGKNPQIVCADADLDVALDAVVYGAVFNQGECCNSGSRILVEATIAAEFQDRVAERARGVAVGDPLDPRTRVGAIVSAEQLDVIEGYVEQGQKDGARLLAGGKRLSTPVGRFYQPTVFGGVAPDMAIAREEIFGPVLSILTFDDLNDAIRLANSLPYGLSAGVWTRDVDKAVRAARSIRAGTIWVNSWLEGYPELPFGGFGASGPGRELGRQAIATFTETKTIQLHAGWRAPWPSPAEHSASAR</sequence>
<dbReference type="FunFam" id="3.40.605.10:FF:000007">
    <property type="entry name" value="NAD/NADP-dependent betaine aldehyde dehydrogenase"/>
    <property type="match status" value="1"/>
</dbReference>
<dbReference type="InterPro" id="IPR029510">
    <property type="entry name" value="Ald_DH_CS_GLU"/>
</dbReference>
<evidence type="ECO:0000256" key="4">
    <source>
        <dbReference type="RuleBase" id="RU003345"/>
    </source>
</evidence>
<keyword evidence="2 4" id="KW-0560">Oxidoreductase</keyword>
<evidence type="ECO:0000313" key="7">
    <source>
        <dbReference type="Proteomes" id="UP000612893"/>
    </source>
</evidence>
<evidence type="ECO:0000256" key="3">
    <source>
        <dbReference type="PROSITE-ProRule" id="PRU10007"/>
    </source>
</evidence>
<dbReference type="GO" id="GO:0016620">
    <property type="term" value="F:oxidoreductase activity, acting on the aldehyde or oxo group of donors, NAD or NADP as acceptor"/>
    <property type="evidence" value="ECO:0007669"/>
    <property type="project" value="InterPro"/>
</dbReference>
<feature type="domain" description="Aldehyde dehydrogenase" evidence="5">
    <location>
        <begin position="25"/>
        <end position="479"/>
    </location>
</feature>
<dbReference type="EMBL" id="JAEKNR010000183">
    <property type="protein sequence ID" value="MBJ7600040.1"/>
    <property type="molecule type" value="Genomic_DNA"/>
</dbReference>
<proteinExistence type="inferred from homology"/>
<organism evidence="6 7">
    <name type="scientific">Candidatus Nephthysia bennettiae</name>
    <dbReference type="NCBI Taxonomy" id="3127016"/>
    <lineage>
        <taxon>Bacteria</taxon>
        <taxon>Bacillati</taxon>
        <taxon>Candidatus Dormiibacterota</taxon>
        <taxon>Candidatus Dormibacteria</taxon>
        <taxon>Candidatus Dormibacterales</taxon>
        <taxon>Candidatus Dormibacteraceae</taxon>
        <taxon>Candidatus Nephthysia</taxon>
    </lineage>
</organism>
<evidence type="ECO:0000256" key="1">
    <source>
        <dbReference type="ARBA" id="ARBA00009986"/>
    </source>
</evidence>
<accession>A0A934K813</accession>
<evidence type="ECO:0000259" key="5">
    <source>
        <dbReference type="Pfam" id="PF00171"/>
    </source>
</evidence>
<dbReference type="InterPro" id="IPR016163">
    <property type="entry name" value="Ald_DH_C"/>
</dbReference>